<evidence type="ECO:0000313" key="2">
    <source>
        <dbReference type="EMBL" id="JAP68699.1"/>
    </source>
</evidence>
<name>A0A131XNR8_IXORI</name>
<sequence length="152" mass="16861">SSCRVLLPASDFQRQVLRRLEVIQLLQQQQGEQLAILTQQSRRDAPIAARLVSGPFHTMEELRAFDSSLVGDTKQAFVNELSQIGGDHVLKATRRILVYLMADELAAKFSWLGRKGKTNFSKFTMASCIVDVVSAAHPAGKFCVEAGIKSWL</sequence>
<dbReference type="PANTHER" id="PTHR34153:SF2">
    <property type="entry name" value="SI:CH211-262H13.3-RELATED"/>
    <property type="match status" value="1"/>
</dbReference>
<proteinExistence type="evidence at transcript level"/>
<dbReference type="EMBL" id="GEFM01007097">
    <property type="protein sequence ID" value="JAP68699.1"/>
    <property type="molecule type" value="mRNA"/>
</dbReference>
<feature type="non-terminal residue" evidence="2">
    <location>
        <position position="1"/>
    </location>
</feature>
<protein>
    <recommendedName>
        <fullName evidence="1">DUF4806 domain-containing protein</fullName>
    </recommendedName>
</protein>
<reference evidence="2" key="1">
    <citation type="submission" date="2016-02" db="EMBL/GenBank/DDBJ databases">
        <title>RNAseq analyses of the midgut from blood- or serum-fed Ixodes ricinus ticks.</title>
        <authorList>
            <person name="Perner J."/>
            <person name="Provaznik J."/>
            <person name="Schrenkova J."/>
            <person name="Urbanova V."/>
            <person name="Ribeiro J.M."/>
            <person name="Kopacek P."/>
        </authorList>
    </citation>
    <scope>NUCLEOTIDE SEQUENCE</scope>
    <source>
        <tissue evidence="2">Gut</tissue>
    </source>
</reference>
<dbReference type="InterPro" id="IPR032071">
    <property type="entry name" value="DUF4806"/>
</dbReference>
<accession>A0A131XNR8</accession>
<organism evidence="2">
    <name type="scientific">Ixodes ricinus</name>
    <name type="common">Common tick</name>
    <name type="synonym">Acarus ricinus</name>
    <dbReference type="NCBI Taxonomy" id="34613"/>
    <lineage>
        <taxon>Eukaryota</taxon>
        <taxon>Metazoa</taxon>
        <taxon>Ecdysozoa</taxon>
        <taxon>Arthropoda</taxon>
        <taxon>Chelicerata</taxon>
        <taxon>Arachnida</taxon>
        <taxon>Acari</taxon>
        <taxon>Parasitiformes</taxon>
        <taxon>Ixodida</taxon>
        <taxon>Ixodoidea</taxon>
        <taxon>Ixodidae</taxon>
        <taxon>Ixodinae</taxon>
        <taxon>Ixodes</taxon>
    </lineage>
</organism>
<feature type="non-terminal residue" evidence="2">
    <location>
        <position position="152"/>
    </location>
</feature>
<feature type="domain" description="DUF4806" evidence="1">
    <location>
        <begin position="54"/>
        <end position="131"/>
    </location>
</feature>
<dbReference type="Pfam" id="PF16064">
    <property type="entry name" value="DUF4806"/>
    <property type="match status" value="1"/>
</dbReference>
<evidence type="ECO:0000259" key="1">
    <source>
        <dbReference type="Pfam" id="PF16064"/>
    </source>
</evidence>
<dbReference type="AlphaFoldDB" id="A0A131XNR8"/>
<dbReference type="PANTHER" id="PTHR34153">
    <property type="entry name" value="SI:CH211-262H13.3-RELATED-RELATED"/>
    <property type="match status" value="1"/>
</dbReference>